<sequence>MQQGLRLYDFQGLKMRHWHQALPRSIGFHVSLIS</sequence>
<dbReference type="AlphaFoldDB" id="A0A183VA67"/>
<evidence type="ECO:0000313" key="3">
    <source>
        <dbReference type="WBParaSite" id="TCNE_0001763801-mRNA-1"/>
    </source>
</evidence>
<reference evidence="3" key="1">
    <citation type="submission" date="2016-06" db="UniProtKB">
        <authorList>
            <consortium name="WormBaseParasite"/>
        </authorList>
    </citation>
    <scope>IDENTIFICATION</scope>
</reference>
<evidence type="ECO:0000313" key="1">
    <source>
        <dbReference type="EMBL" id="VDM48958.1"/>
    </source>
</evidence>
<gene>
    <name evidence="1" type="ORF">TCNE_LOCUS17637</name>
</gene>
<dbReference type="Proteomes" id="UP000050794">
    <property type="component" value="Unassembled WGS sequence"/>
</dbReference>
<reference evidence="1 2" key="2">
    <citation type="submission" date="2018-11" db="EMBL/GenBank/DDBJ databases">
        <authorList>
            <consortium name="Pathogen Informatics"/>
        </authorList>
    </citation>
    <scope>NUCLEOTIDE SEQUENCE [LARGE SCALE GENOMIC DNA]</scope>
</reference>
<dbReference type="EMBL" id="UYWY01024634">
    <property type="protein sequence ID" value="VDM48958.1"/>
    <property type="molecule type" value="Genomic_DNA"/>
</dbReference>
<name>A0A183VA67_TOXCA</name>
<dbReference type="WBParaSite" id="TCNE_0001763801-mRNA-1">
    <property type="protein sequence ID" value="TCNE_0001763801-mRNA-1"/>
    <property type="gene ID" value="TCNE_0001763801"/>
</dbReference>
<protein>
    <submittedName>
        <fullName evidence="1 3">Uncharacterized protein</fullName>
    </submittedName>
</protein>
<evidence type="ECO:0000313" key="2">
    <source>
        <dbReference type="Proteomes" id="UP000050794"/>
    </source>
</evidence>
<organism evidence="2 3">
    <name type="scientific">Toxocara canis</name>
    <name type="common">Canine roundworm</name>
    <dbReference type="NCBI Taxonomy" id="6265"/>
    <lineage>
        <taxon>Eukaryota</taxon>
        <taxon>Metazoa</taxon>
        <taxon>Ecdysozoa</taxon>
        <taxon>Nematoda</taxon>
        <taxon>Chromadorea</taxon>
        <taxon>Rhabditida</taxon>
        <taxon>Spirurina</taxon>
        <taxon>Ascaridomorpha</taxon>
        <taxon>Ascaridoidea</taxon>
        <taxon>Toxocaridae</taxon>
        <taxon>Toxocara</taxon>
    </lineage>
</organism>
<proteinExistence type="predicted"/>
<keyword evidence="2" id="KW-1185">Reference proteome</keyword>
<accession>A0A183VA67</accession>